<keyword evidence="3 6" id="KW-0812">Transmembrane</keyword>
<evidence type="ECO:0000256" key="1">
    <source>
        <dbReference type="ARBA" id="ARBA00004651"/>
    </source>
</evidence>
<keyword evidence="5 6" id="KW-0472">Membrane</keyword>
<comment type="subcellular location">
    <subcellularLocation>
        <location evidence="1">Cell membrane</location>
        <topology evidence="1">Multi-pass membrane protein</topology>
    </subcellularLocation>
</comment>
<feature type="transmembrane region" description="Helical" evidence="6">
    <location>
        <begin position="184"/>
        <end position="204"/>
    </location>
</feature>
<feature type="transmembrane region" description="Helical" evidence="6">
    <location>
        <begin position="98"/>
        <end position="121"/>
    </location>
</feature>
<evidence type="ECO:0000256" key="3">
    <source>
        <dbReference type="ARBA" id="ARBA00022692"/>
    </source>
</evidence>
<organism evidence="7 8">
    <name type="scientific">Sphingomonas alba</name>
    <dbReference type="NCBI Taxonomy" id="2908208"/>
    <lineage>
        <taxon>Bacteria</taxon>
        <taxon>Pseudomonadati</taxon>
        <taxon>Pseudomonadota</taxon>
        <taxon>Alphaproteobacteria</taxon>
        <taxon>Sphingomonadales</taxon>
        <taxon>Sphingomonadaceae</taxon>
        <taxon>Sphingomonas</taxon>
    </lineage>
</organism>
<dbReference type="InterPro" id="IPR050833">
    <property type="entry name" value="Poly_Biosynth_Transport"/>
</dbReference>
<feature type="transmembrane region" description="Helical" evidence="6">
    <location>
        <begin position="382"/>
        <end position="399"/>
    </location>
</feature>
<comment type="caution">
    <text evidence="7">The sequence shown here is derived from an EMBL/GenBank/DDBJ whole genome shotgun (WGS) entry which is preliminary data.</text>
</comment>
<proteinExistence type="predicted"/>
<dbReference type="Proteomes" id="UP001165363">
    <property type="component" value="Unassembled WGS sequence"/>
</dbReference>
<dbReference type="PANTHER" id="PTHR30250">
    <property type="entry name" value="PST FAMILY PREDICTED COLANIC ACID TRANSPORTER"/>
    <property type="match status" value="1"/>
</dbReference>
<feature type="transmembrane region" description="Helical" evidence="6">
    <location>
        <begin position="21"/>
        <end position="38"/>
    </location>
</feature>
<dbReference type="Pfam" id="PF01943">
    <property type="entry name" value="Polysacc_synt"/>
    <property type="match status" value="1"/>
</dbReference>
<keyword evidence="2" id="KW-1003">Cell membrane</keyword>
<evidence type="ECO:0000256" key="5">
    <source>
        <dbReference type="ARBA" id="ARBA00023136"/>
    </source>
</evidence>
<feature type="transmembrane region" description="Helical" evidence="6">
    <location>
        <begin position="127"/>
        <end position="146"/>
    </location>
</feature>
<feature type="transmembrane region" description="Helical" evidence="6">
    <location>
        <begin position="405"/>
        <end position="423"/>
    </location>
</feature>
<dbReference type="EMBL" id="JAMGBD010000001">
    <property type="protein sequence ID" value="MCL6682764.1"/>
    <property type="molecule type" value="Genomic_DNA"/>
</dbReference>
<dbReference type="InterPro" id="IPR002797">
    <property type="entry name" value="Polysacc_synth"/>
</dbReference>
<evidence type="ECO:0000256" key="4">
    <source>
        <dbReference type="ARBA" id="ARBA00022989"/>
    </source>
</evidence>
<accession>A0ABT0RJG0</accession>
<evidence type="ECO:0000313" key="7">
    <source>
        <dbReference type="EMBL" id="MCL6682764.1"/>
    </source>
</evidence>
<reference evidence="7" key="1">
    <citation type="submission" date="2022-05" db="EMBL/GenBank/DDBJ databases">
        <authorList>
            <person name="Jo J.-H."/>
            <person name="Im W.-T."/>
        </authorList>
    </citation>
    <scope>NUCLEOTIDE SEQUENCE</scope>
    <source>
        <strain evidence="7">SE158</strain>
    </source>
</reference>
<feature type="transmembrane region" description="Helical" evidence="6">
    <location>
        <begin position="306"/>
        <end position="327"/>
    </location>
</feature>
<dbReference type="RefSeq" id="WP_249846715.1">
    <property type="nucleotide sequence ID" value="NZ_JAMGBD010000001.1"/>
</dbReference>
<evidence type="ECO:0000313" key="8">
    <source>
        <dbReference type="Proteomes" id="UP001165363"/>
    </source>
</evidence>
<keyword evidence="4 6" id="KW-1133">Transmembrane helix</keyword>
<name>A0ABT0RJG0_9SPHN</name>
<evidence type="ECO:0000256" key="2">
    <source>
        <dbReference type="ARBA" id="ARBA00022475"/>
    </source>
</evidence>
<feature type="transmembrane region" description="Helical" evidence="6">
    <location>
        <begin position="347"/>
        <end position="370"/>
    </location>
</feature>
<protein>
    <submittedName>
        <fullName evidence="7">Lipopolysaccharide biosynthesis protein</fullName>
    </submittedName>
</protein>
<gene>
    <name evidence="7" type="ORF">LZ536_02465</name>
</gene>
<dbReference type="PANTHER" id="PTHR30250:SF31">
    <property type="entry name" value="INNER MEMBRANE PROTEIN YGHQ"/>
    <property type="match status" value="1"/>
</dbReference>
<evidence type="ECO:0000256" key="6">
    <source>
        <dbReference type="SAM" id="Phobius"/>
    </source>
</evidence>
<keyword evidence="8" id="KW-1185">Reference proteome</keyword>
<sequence>MRHWFNDQHFRSLLKNTSYLAVSKGIAAIAAIGTLAFASRSLGLQGFGTLILIASYAQAANGLAKFQSWQLVVRYGAAALAKGDPRGFKNAASFAMGLDLLSGLVGMAAAMALLPFIGGWFGLDNRYLNLALIYCLLVPTMGASSPTGMMRSMDRFDLISWQGTVTPIARCVLTGIGFWQGWSFPAFVAIWFATDLAGDLYMWFITWRELGRRGLGAGIRPTLRPSDLENGWRFAVQTNLTYSLESAWGPLARLIVGGLLGPASAALYRLASSLADSARKPADLLAKAYYPEVVRMDAATKHPWRLMLRATALAGGFGMAAVLILVIGGEPLIRVLFGKDFLGVYPILLVMIGIPLIAILSFPLIPMLLALDRPDATLKSRLVGTLVYLAIIAPLCWRFDVQGAAAAMVIGNLVMVGVQVFYLRTEHRRIRGR</sequence>